<reference evidence="3" key="1">
    <citation type="journal article" date="2019" name="Int. J. Syst. Evol. Microbiol.">
        <title>The Global Catalogue of Microorganisms (GCM) 10K type strain sequencing project: providing services to taxonomists for standard genome sequencing and annotation.</title>
        <authorList>
            <consortium name="The Broad Institute Genomics Platform"/>
            <consortium name="The Broad Institute Genome Sequencing Center for Infectious Disease"/>
            <person name="Wu L."/>
            <person name="Ma J."/>
        </authorList>
    </citation>
    <scope>NUCLEOTIDE SEQUENCE [LARGE SCALE GENOMIC DNA]</scope>
    <source>
        <strain evidence="3">CCUG 61948</strain>
    </source>
</reference>
<keyword evidence="1" id="KW-0472">Membrane</keyword>
<keyword evidence="1" id="KW-1133">Transmembrane helix</keyword>
<organism evidence="2 3">
    <name type="scientific">Maribacter chungangensis</name>
    <dbReference type="NCBI Taxonomy" id="1069117"/>
    <lineage>
        <taxon>Bacteria</taxon>
        <taxon>Pseudomonadati</taxon>
        <taxon>Bacteroidota</taxon>
        <taxon>Flavobacteriia</taxon>
        <taxon>Flavobacteriales</taxon>
        <taxon>Flavobacteriaceae</taxon>
        <taxon>Maribacter</taxon>
    </lineage>
</organism>
<keyword evidence="3" id="KW-1185">Reference proteome</keyword>
<evidence type="ECO:0000313" key="3">
    <source>
        <dbReference type="Proteomes" id="UP001597012"/>
    </source>
</evidence>
<keyword evidence="1" id="KW-0812">Transmembrane</keyword>
<feature type="transmembrane region" description="Helical" evidence="1">
    <location>
        <begin position="121"/>
        <end position="139"/>
    </location>
</feature>
<proteinExistence type="predicted"/>
<gene>
    <name evidence="2" type="ORF">ACFQZJ_00300</name>
</gene>
<dbReference type="RefSeq" id="WP_379931545.1">
    <property type="nucleotide sequence ID" value="NZ_JBHTHY010000003.1"/>
</dbReference>
<feature type="transmembrane region" description="Helical" evidence="1">
    <location>
        <begin position="97"/>
        <end position="115"/>
    </location>
</feature>
<comment type="caution">
    <text evidence="2">The sequence shown here is derived from an EMBL/GenBank/DDBJ whole genome shotgun (WGS) entry which is preliminary data.</text>
</comment>
<name>A0ABW3AYF3_9FLAO</name>
<evidence type="ECO:0000256" key="1">
    <source>
        <dbReference type="SAM" id="Phobius"/>
    </source>
</evidence>
<protein>
    <submittedName>
        <fullName evidence="2">Uncharacterized protein</fullName>
    </submittedName>
</protein>
<accession>A0ABW3AYF3</accession>
<sequence length="233" mass="27212">MTLTQDHIQDLYKFTRAHYVEHYDLQTELVDHLANGIEQQWEEHPSLGFEEAKQREFKKFGKAGFKKVIAARKKAMIRKYRGILWGYFMKWWTFPKIITTFSGVLIVFCLLRTLPEGDSKFISVAAVLLGLSILMYQRIFQLKSNLEGLCKKWLLQEMIYEKGVTIQFLLFPIYFVIIGNKAGFLENTFGQLVFTALLIVVLILFIISAYVIPSKAEELLAETYPEYKFQEKV</sequence>
<feature type="transmembrane region" description="Helical" evidence="1">
    <location>
        <begin position="159"/>
        <end position="177"/>
    </location>
</feature>
<dbReference type="Proteomes" id="UP001597012">
    <property type="component" value="Unassembled WGS sequence"/>
</dbReference>
<feature type="transmembrane region" description="Helical" evidence="1">
    <location>
        <begin position="189"/>
        <end position="212"/>
    </location>
</feature>
<dbReference type="EMBL" id="JBHTHY010000003">
    <property type="protein sequence ID" value="MFD0795882.1"/>
    <property type="molecule type" value="Genomic_DNA"/>
</dbReference>
<evidence type="ECO:0000313" key="2">
    <source>
        <dbReference type="EMBL" id="MFD0795882.1"/>
    </source>
</evidence>